<dbReference type="Gene3D" id="3.40.50.2000">
    <property type="entry name" value="Glycogen Phosphorylase B"/>
    <property type="match status" value="2"/>
</dbReference>
<name>A0A1H5XZX2_9BACT</name>
<evidence type="ECO:0000313" key="4">
    <source>
        <dbReference type="Proteomes" id="UP000236728"/>
    </source>
</evidence>
<evidence type="ECO:0000313" key="3">
    <source>
        <dbReference type="EMBL" id="SEG17095.1"/>
    </source>
</evidence>
<evidence type="ECO:0000259" key="1">
    <source>
        <dbReference type="Pfam" id="PF00534"/>
    </source>
</evidence>
<dbReference type="Pfam" id="PF00534">
    <property type="entry name" value="Glycos_transf_1"/>
    <property type="match status" value="1"/>
</dbReference>
<dbReference type="Pfam" id="PF13439">
    <property type="entry name" value="Glyco_transf_4"/>
    <property type="match status" value="1"/>
</dbReference>
<dbReference type="GO" id="GO:0016757">
    <property type="term" value="F:glycosyltransferase activity"/>
    <property type="evidence" value="ECO:0007669"/>
    <property type="project" value="InterPro"/>
</dbReference>
<dbReference type="AlphaFoldDB" id="A0A1H5XZX2"/>
<dbReference type="InterPro" id="IPR028098">
    <property type="entry name" value="Glyco_trans_4-like_N"/>
</dbReference>
<organism evidence="3 4">
    <name type="scientific">Bryocella elongata</name>
    <dbReference type="NCBI Taxonomy" id="863522"/>
    <lineage>
        <taxon>Bacteria</taxon>
        <taxon>Pseudomonadati</taxon>
        <taxon>Acidobacteriota</taxon>
        <taxon>Terriglobia</taxon>
        <taxon>Terriglobales</taxon>
        <taxon>Acidobacteriaceae</taxon>
        <taxon>Bryocella</taxon>
    </lineage>
</organism>
<reference evidence="3 4" key="1">
    <citation type="submission" date="2016-10" db="EMBL/GenBank/DDBJ databases">
        <authorList>
            <person name="de Groot N.N."/>
        </authorList>
    </citation>
    <scope>NUCLEOTIDE SEQUENCE [LARGE SCALE GENOMIC DNA]</scope>
    <source>
        <strain evidence="3 4">DSM 22489</strain>
    </source>
</reference>
<gene>
    <name evidence="3" type="ORF">SAMN05421819_2047</name>
</gene>
<sequence>MRILHAVYSLEMGGAEVIVAQLARLHRSQGHDVRIACYSKLGVLGEALRTEGFELYVLGEAHPLLTMARYYKLIATLDPDVVHCHNVAPTIQAALPARLASVRCVLTTRHGFTLDPYPRNEELKYNAAGHACDHIVGVCQAVCDGIEMGALAAKDRIRKVYNGALPLAPVKSDEVQKRGFTLLFVGRLEPVKNLTTLLEGVAQAREHVPGLACWIVGDGSARAGLEARAAELGLGDVVRFWGMRMDTAAFFSAADVFVMSSVTEGLPMSLLQAMSLGVPSILTDVGGMGEVSRLTQSGLLVPVGDGEAYGRAIVRMATDEALRSQLSTRAQDEYERRFTLERMGEHYLELYANRV</sequence>
<keyword evidence="3" id="KW-0808">Transferase</keyword>
<dbReference type="EMBL" id="FNVA01000003">
    <property type="protein sequence ID" value="SEG17095.1"/>
    <property type="molecule type" value="Genomic_DNA"/>
</dbReference>
<proteinExistence type="predicted"/>
<dbReference type="InterPro" id="IPR001296">
    <property type="entry name" value="Glyco_trans_1"/>
</dbReference>
<dbReference type="RefSeq" id="WP_103932955.1">
    <property type="nucleotide sequence ID" value="NZ_FNVA01000003.1"/>
</dbReference>
<feature type="domain" description="Glycosyltransferase subfamily 4-like N-terminal" evidence="2">
    <location>
        <begin position="12"/>
        <end position="163"/>
    </location>
</feature>
<keyword evidence="4" id="KW-1185">Reference proteome</keyword>
<protein>
    <submittedName>
        <fullName evidence="3">Glycosyltransferase involved in cell wall bisynthesis</fullName>
    </submittedName>
</protein>
<accession>A0A1H5XZX2</accession>
<dbReference type="Proteomes" id="UP000236728">
    <property type="component" value="Unassembled WGS sequence"/>
</dbReference>
<dbReference type="SUPFAM" id="SSF53756">
    <property type="entry name" value="UDP-Glycosyltransferase/glycogen phosphorylase"/>
    <property type="match status" value="1"/>
</dbReference>
<dbReference type="CDD" id="cd03811">
    <property type="entry name" value="GT4_GT28_WabH-like"/>
    <property type="match status" value="1"/>
</dbReference>
<evidence type="ECO:0000259" key="2">
    <source>
        <dbReference type="Pfam" id="PF13439"/>
    </source>
</evidence>
<dbReference type="OrthoDB" id="9814612at2"/>
<feature type="domain" description="Glycosyl transferase family 1" evidence="1">
    <location>
        <begin position="176"/>
        <end position="331"/>
    </location>
</feature>
<dbReference type="PANTHER" id="PTHR12526:SF630">
    <property type="entry name" value="GLYCOSYLTRANSFERASE"/>
    <property type="match status" value="1"/>
</dbReference>
<dbReference type="PANTHER" id="PTHR12526">
    <property type="entry name" value="GLYCOSYLTRANSFERASE"/>
    <property type="match status" value="1"/>
</dbReference>